<reference evidence="5" key="2">
    <citation type="journal article" date="2008" name="Genome Biol.">
        <title>Improved genome assembly and evidence-based global gene model set for the chordate Ciona intestinalis: new insight into intron and operon populations.</title>
        <authorList>
            <person name="Satou Y."/>
            <person name="Mineta K."/>
            <person name="Ogasawara M."/>
            <person name="Sasakura Y."/>
            <person name="Shoguchi E."/>
            <person name="Ueno K."/>
            <person name="Yamada L."/>
            <person name="Matsumoto J."/>
            <person name="Wasserscheid J."/>
            <person name="Dewar K."/>
            <person name="Wiley G.B."/>
            <person name="Macmil S.L."/>
            <person name="Roe B.A."/>
            <person name="Zeller R.W."/>
            <person name="Hastings K.E."/>
            <person name="Lemaire P."/>
            <person name="Lindquist E."/>
            <person name="Endo T."/>
            <person name="Hotta K."/>
            <person name="Inaba K."/>
        </authorList>
    </citation>
    <scope>NUCLEOTIDE SEQUENCE [LARGE SCALE GENOMIC DNA]</scope>
    <source>
        <strain evidence="5">wild type</strain>
    </source>
</reference>
<evidence type="ECO:0000256" key="3">
    <source>
        <dbReference type="PROSITE-ProRule" id="PRU00555"/>
    </source>
</evidence>
<protein>
    <recommendedName>
        <fullName evidence="4">PLA2c domain-containing protein</fullName>
    </recommendedName>
</protein>
<dbReference type="STRING" id="7719.ENSCINP00000012832"/>
<keyword evidence="2 3" id="KW-0443">Lipid metabolism</keyword>
<dbReference type="HOGENOM" id="CLU_1163376_0_0_1"/>
<dbReference type="GO" id="GO:0009395">
    <property type="term" value="P:phospholipid catabolic process"/>
    <property type="evidence" value="ECO:0007669"/>
    <property type="project" value="InterPro"/>
</dbReference>
<feature type="domain" description="PLA2c" evidence="4">
    <location>
        <begin position="152"/>
        <end position="239"/>
    </location>
</feature>
<evidence type="ECO:0000259" key="4">
    <source>
        <dbReference type="PROSITE" id="PS51210"/>
    </source>
</evidence>
<dbReference type="SUPFAM" id="SSF52151">
    <property type="entry name" value="FabD/lysophospholipase-like"/>
    <property type="match status" value="1"/>
</dbReference>
<reference evidence="6" key="1">
    <citation type="journal article" date="2002" name="Science">
        <title>The draft genome of Ciona intestinalis: insights into chordate and vertebrate origins.</title>
        <authorList>
            <person name="Dehal P."/>
            <person name="Satou Y."/>
            <person name="Campbell R.K."/>
            <person name="Chapman J."/>
            <person name="Degnan B."/>
            <person name="De Tomaso A."/>
            <person name="Davidson B."/>
            <person name="Di Gregorio A."/>
            <person name="Gelpke M."/>
            <person name="Goodstein D.M."/>
            <person name="Harafuji N."/>
            <person name="Hastings K.E."/>
            <person name="Ho I."/>
            <person name="Hotta K."/>
            <person name="Huang W."/>
            <person name="Kawashima T."/>
            <person name="Lemaire P."/>
            <person name="Martinez D."/>
            <person name="Meinertzhagen I.A."/>
            <person name="Necula S."/>
            <person name="Nonaka M."/>
            <person name="Putnam N."/>
            <person name="Rash S."/>
            <person name="Saiga H."/>
            <person name="Satake M."/>
            <person name="Terry A."/>
            <person name="Yamada L."/>
            <person name="Wang H.G."/>
            <person name="Awazu S."/>
            <person name="Azumi K."/>
            <person name="Boore J."/>
            <person name="Branno M."/>
            <person name="Chin-Bow S."/>
            <person name="DeSantis R."/>
            <person name="Doyle S."/>
            <person name="Francino P."/>
            <person name="Keys D.N."/>
            <person name="Haga S."/>
            <person name="Hayashi H."/>
            <person name="Hino K."/>
            <person name="Imai K.S."/>
            <person name="Inaba K."/>
            <person name="Kano S."/>
            <person name="Kobayashi K."/>
            <person name="Kobayashi M."/>
            <person name="Lee B.I."/>
            <person name="Makabe K.W."/>
            <person name="Manohar C."/>
            <person name="Matassi G."/>
            <person name="Medina M."/>
            <person name="Mochizuki Y."/>
            <person name="Mount S."/>
            <person name="Morishita T."/>
            <person name="Miura S."/>
            <person name="Nakayama A."/>
            <person name="Nishizaka S."/>
            <person name="Nomoto H."/>
            <person name="Ohta F."/>
            <person name="Oishi K."/>
            <person name="Rigoutsos I."/>
            <person name="Sano M."/>
            <person name="Sasaki A."/>
            <person name="Sasakura Y."/>
            <person name="Shoguchi E."/>
            <person name="Shin-i T."/>
            <person name="Spagnuolo A."/>
            <person name="Stainier D."/>
            <person name="Suzuki M.M."/>
            <person name="Tassy O."/>
            <person name="Takatori N."/>
            <person name="Tokuoka M."/>
            <person name="Yagi K."/>
            <person name="Yoshizaki F."/>
            <person name="Wada S."/>
            <person name="Zhang C."/>
            <person name="Hyatt P.D."/>
            <person name="Larimer F."/>
            <person name="Detter C."/>
            <person name="Doggett N."/>
            <person name="Glavina T."/>
            <person name="Hawkins T."/>
            <person name="Richardson P."/>
            <person name="Lucas S."/>
            <person name="Kohara Y."/>
            <person name="Levine M."/>
            <person name="Satoh N."/>
            <person name="Rokhsar D.S."/>
        </authorList>
    </citation>
    <scope>NUCLEOTIDE SEQUENCE [LARGE SCALE GENOMIC DNA]</scope>
</reference>
<dbReference type="InterPro" id="IPR002642">
    <property type="entry name" value="LysoPLipase_cat_dom"/>
</dbReference>
<name>F6YVW0_CIOIN</name>
<dbReference type="Proteomes" id="UP000008144">
    <property type="component" value="Chromosome 10"/>
</dbReference>
<dbReference type="InterPro" id="IPR016035">
    <property type="entry name" value="Acyl_Trfase/lysoPLipase"/>
</dbReference>
<reference evidence="5" key="3">
    <citation type="submission" date="2025-08" db="UniProtKB">
        <authorList>
            <consortium name="Ensembl"/>
        </authorList>
    </citation>
    <scope>IDENTIFICATION</scope>
</reference>
<dbReference type="GO" id="GO:0004620">
    <property type="term" value="F:phospholipase activity"/>
    <property type="evidence" value="ECO:0007669"/>
    <property type="project" value="InterPro"/>
</dbReference>
<dbReference type="AlphaFoldDB" id="F6YVW0"/>
<dbReference type="GeneTree" id="ENSGT01030000234606"/>
<organism evidence="5 6">
    <name type="scientific">Ciona intestinalis</name>
    <name type="common">Transparent sea squirt</name>
    <name type="synonym">Ascidia intestinalis</name>
    <dbReference type="NCBI Taxonomy" id="7719"/>
    <lineage>
        <taxon>Eukaryota</taxon>
        <taxon>Metazoa</taxon>
        <taxon>Chordata</taxon>
        <taxon>Tunicata</taxon>
        <taxon>Ascidiacea</taxon>
        <taxon>Phlebobranchia</taxon>
        <taxon>Cionidae</taxon>
        <taxon>Ciona</taxon>
    </lineage>
</organism>
<dbReference type="PROSITE" id="PS51210">
    <property type="entry name" value="PLA2C"/>
    <property type="match status" value="1"/>
</dbReference>
<proteinExistence type="predicted"/>
<dbReference type="EMBL" id="EAAA01000594">
    <property type="status" value="NOT_ANNOTATED_CDS"/>
    <property type="molecule type" value="Genomic_DNA"/>
</dbReference>
<evidence type="ECO:0000313" key="6">
    <source>
        <dbReference type="Proteomes" id="UP000008144"/>
    </source>
</evidence>
<accession>F6YVW0</accession>
<dbReference type="Gene3D" id="3.40.1090.10">
    <property type="entry name" value="Cytosolic phospholipase A2 catalytic domain"/>
    <property type="match status" value="1"/>
</dbReference>
<reference evidence="5" key="4">
    <citation type="submission" date="2025-09" db="UniProtKB">
        <authorList>
            <consortium name="Ensembl"/>
        </authorList>
    </citation>
    <scope>IDENTIFICATION</scope>
</reference>
<evidence type="ECO:0000256" key="1">
    <source>
        <dbReference type="ARBA" id="ARBA00022801"/>
    </source>
</evidence>
<evidence type="ECO:0000313" key="5">
    <source>
        <dbReference type="Ensembl" id="ENSCINP00000012832.3"/>
    </source>
</evidence>
<evidence type="ECO:0000256" key="2">
    <source>
        <dbReference type="ARBA" id="ARBA00023098"/>
    </source>
</evidence>
<dbReference type="PANTHER" id="PTHR10728:SF40">
    <property type="entry name" value="PATATIN FAMILY PROTEIN"/>
    <property type="match status" value="1"/>
</dbReference>
<dbReference type="InterPro" id="IPR035892">
    <property type="entry name" value="C2_domain_sf"/>
</dbReference>
<dbReference type="PANTHER" id="PTHR10728">
    <property type="entry name" value="CYTOSOLIC PHOSPHOLIPASE A2"/>
    <property type="match status" value="1"/>
</dbReference>
<keyword evidence="3" id="KW-0442">Lipid degradation</keyword>
<dbReference type="InParanoid" id="F6YVW0"/>
<dbReference type="Ensembl" id="ENSCINT00000012832.3">
    <property type="protein sequence ID" value="ENSCINP00000012832.3"/>
    <property type="gene ID" value="ENSCING00000013939.2"/>
</dbReference>
<dbReference type="SUPFAM" id="SSF49562">
    <property type="entry name" value="C2 domain (Calcium/lipid-binding domain, CaLB)"/>
    <property type="match status" value="1"/>
</dbReference>
<keyword evidence="1 3" id="KW-0378">Hydrolase</keyword>
<keyword evidence="6" id="KW-1185">Reference proteome</keyword>
<sequence length="239" mass="26729">MLYNEFVLEEDERQTRYHNVKVPFEPVTVLSVTLLRCRDISMSSFSDFFDTPDVKFNVRCKTLPSPNLFCSRGREDTTTYDINETFKFIIPNDLDVTAGIPIEISAIDIDIVFDDLIAKRTIDAAPYETNGKENLLTVSFGSHGEVDISLTKTLRTSPDFRLGHELHNGERIFRKKRFPKVFKALNKILGEDGPKNLLETPVVALASSGGGYRAAVGLCGAMEAFKDIGVLDTFMYTAG</sequence>